<comment type="caution">
    <text evidence="4">The sequence shown here is derived from an EMBL/GenBank/DDBJ whole genome shotgun (WGS) entry which is preliminary data.</text>
</comment>
<dbReference type="AlphaFoldDB" id="A0A9D0Z9L2"/>
<dbReference type="GO" id="GO:0005737">
    <property type="term" value="C:cytoplasm"/>
    <property type="evidence" value="ECO:0007669"/>
    <property type="project" value="TreeGrafter"/>
</dbReference>
<reference evidence="4" key="2">
    <citation type="journal article" date="2021" name="PeerJ">
        <title>Extensive microbial diversity within the chicken gut microbiome revealed by metagenomics and culture.</title>
        <authorList>
            <person name="Gilroy R."/>
            <person name="Ravi A."/>
            <person name="Getino M."/>
            <person name="Pursley I."/>
            <person name="Horton D.L."/>
            <person name="Alikhan N.F."/>
            <person name="Baker D."/>
            <person name="Gharbi K."/>
            <person name="Hall N."/>
            <person name="Watson M."/>
            <person name="Adriaenssens E.M."/>
            <person name="Foster-Nyarko E."/>
            <person name="Jarju S."/>
            <person name="Secka A."/>
            <person name="Antonio M."/>
            <person name="Oren A."/>
            <person name="Chaudhuri R.R."/>
            <person name="La Ragione R."/>
            <person name="Hildebrand F."/>
            <person name="Pallen M.J."/>
        </authorList>
    </citation>
    <scope>NUCLEOTIDE SEQUENCE</scope>
    <source>
        <strain evidence="4">ChiSxjej2B14-6234</strain>
    </source>
</reference>
<keyword evidence="2 4" id="KW-0378">Hydrolase</keyword>
<gene>
    <name evidence="4" type="ORF">IAB73_05685</name>
</gene>
<evidence type="ECO:0000256" key="2">
    <source>
        <dbReference type="ARBA" id="ARBA00022801"/>
    </source>
</evidence>
<evidence type="ECO:0000259" key="3">
    <source>
        <dbReference type="Pfam" id="PF00884"/>
    </source>
</evidence>
<accession>A0A9D0Z9L2</accession>
<dbReference type="Gene3D" id="3.40.720.10">
    <property type="entry name" value="Alkaline Phosphatase, subunit A"/>
    <property type="match status" value="1"/>
</dbReference>
<evidence type="ECO:0000313" key="5">
    <source>
        <dbReference type="Proteomes" id="UP000886887"/>
    </source>
</evidence>
<evidence type="ECO:0000256" key="1">
    <source>
        <dbReference type="ARBA" id="ARBA00022723"/>
    </source>
</evidence>
<dbReference type="GO" id="GO:0004423">
    <property type="term" value="F:iduronate-2-sulfatase activity"/>
    <property type="evidence" value="ECO:0007669"/>
    <property type="project" value="TreeGrafter"/>
</dbReference>
<dbReference type="InterPro" id="IPR000917">
    <property type="entry name" value="Sulfatase_N"/>
</dbReference>
<protein>
    <submittedName>
        <fullName evidence="4">Sulfatase-like hydrolase/transferase</fullName>
    </submittedName>
</protein>
<dbReference type="PANTHER" id="PTHR45953">
    <property type="entry name" value="IDURONATE 2-SULFATASE"/>
    <property type="match status" value="1"/>
</dbReference>
<dbReference type="SUPFAM" id="SSF53649">
    <property type="entry name" value="Alkaline phosphatase-like"/>
    <property type="match status" value="1"/>
</dbReference>
<reference evidence="4" key="1">
    <citation type="submission" date="2020-10" db="EMBL/GenBank/DDBJ databases">
        <authorList>
            <person name="Gilroy R."/>
        </authorList>
    </citation>
    <scope>NUCLEOTIDE SEQUENCE</scope>
    <source>
        <strain evidence="4">ChiSxjej2B14-6234</strain>
    </source>
</reference>
<sequence length="518" mass="58296">MKPNIVIVMTDQQRADLRRGCGYPLDTMPFLDAWAQGGVDFRRAYTPNPTCMPARVSMFTGRYSQCHRARTNHNAIDALYSKDLLDVLKENGYVTALCGKNHSHRRPEAFDFHETCGHLGYEGEENETPAQKELADFLCATRHMESHVPSPGTVEEQHPYRNVSSALKFIDSLDGNAPFFAWVSFAEPHNPYQVPAPYFDMFPPEALPPLHSSKDDLPAKGPRYEWLRGVWETVLTGDIEARILRARSNYLGMLRLIDDQFKRLIEGLEARGLSENTIVLFLSDHGDFAGEYGLIRKGVELSQILTRVPMVWRGPGIRAQGTQDDACVNIVDILPTLCDAIGAPAPVGCQGRSLTALLRGEPYPAHEFDVGYSESGFSGLYWDGKDGLTLVGEGASQNMVTFDCLNSWTQCGQVRMIRKGDYTLQVDMLGSGYLYCLRDDPYELHNLFDDPAYAQVQLDMLRELMAATLRASDPLPVPHHRYRTKIHPKGYWFDDYHCEDPGVCPMGCLADYCRHKDD</sequence>
<dbReference type="PANTHER" id="PTHR45953:SF1">
    <property type="entry name" value="IDURONATE 2-SULFATASE"/>
    <property type="match status" value="1"/>
</dbReference>
<dbReference type="InterPro" id="IPR017850">
    <property type="entry name" value="Alkaline_phosphatase_core_sf"/>
</dbReference>
<dbReference type="EMBL" id="DVFJ01000016">
    <property type="protein sequence ID" value="HIQ71682.1"/>
    <property type="molecule type" value="Genomic_DNA"/>
</dbReference>
<dbReference type="Proteomes" id="UP000886887">
    <property type="component" value="Unassembled WGS sequence"/>
</dbReference>
<organism evidence="4 5">
    <name type="scientific">Candidatus Onthenecus intestinigallinarum</name>
    <dbReference type="NCBI Taxonomy" id="2840875"/>
    <lineage>
        <taxon>Bacteria</taxon>
        <taxon>Bacillati</taxon>
        <taxon>Bacillota</taxon>
        <taxon>Clostridia</taxon>
        <taxon>Eubacteriales</taxon>
        <taxon>Candidatus Onthenecus</taxon>
    </lineage>
</organism>
<evidence type="ECO:0000313" key="4">
    <source>
        <dbReference type="EMBL" id="HIQ71682.1"/>
    </source>
</evidence>
<dbReference type="Pfam" id="PF00884">
    <property type="entry name" value="Sulfatase"/>
    <property type="match status" value="1"/>
</dbReference>
<feature type="domain" description="Sulfatase N-terminal" evidence="3">
    <location>
        <begin position="3"/>
        <end position="342"/>
    </location>
</feature>
<dbReference type="GO" id="GO:0046872">
    <property type="term" value="F:metal ion binding"/>
    <property type="evidence" value="ECO:0007669"/>
    <property type="project" value="UniProtKB-KW"/>
</dbReference>
<keyword evidence="1" id="KW-0479">Metal-binding</keyword>
<proteinExistence type="predicted"/>
<name>A0A9D0Z9L2_9FIRM</name>